<evidence type="ECO:0000313" key="1">
    <source>
        <dbReference type="EMBL" id="GGC01654.1"/>
    </source>
</evidence>
<accession>A0ABQ1KPZ8</accession>
<dbReference type="Proteomes" id="UP000629025">
    <property type="component" value="Unassembled WGS sequence"/>
</dbReference>
<comment type="caution">
    <text evidence="1">The sequence shown here is derived from an EMBL/GenBank/DDBJ whole genome shotgun (WGS) entry which is preliminary data.</text>
</comment>
<dbReference type="PROSITE" id="PS51257">
    <property type="entry name" value="PROKAR_LIPOPROTEIN"/>
    <property type="match status" value="1"/>
</dbReference>
<keyword evidence="2" id="KW-1185">Reference proteome</keyword>
<dbReference type="RefSeq" id="WP_188749718.1">
    <property type="nucleotide sequence ID" value="NZ_BMIJ01000006.1"/>
</dbReference>
<evidence type="ECO:0008006" key="3">
    <source>
        <dbReference type="Google" id="ProtNLM"/>
    </source>
</evidence>
<organism evidence="1 2">
    <name type="scientific">Marinobacterium zhoushanense</name>
    <dbReference type="NCBI Taxonomy" id="1679163"/>
    <lineage>
        <taxon>Bacteria</taxon>
        <taxon>Pseudomonadati</taxon>
        <taxon>Pseudomonadota</taxon>
        <taxon>Gammaproteobacteria</taxon>
        <taxon>Oceanospirillales</taxon>
        <taxon>Oceanospirillaceae</taxon>
        <taxon>Marinobacterium</taxon>
    </lineage>
</organism>
<dbReference type="EMBL" id="BMIJ01000006">
    <property type="protein sequence ID" value="GGC01654.1"/>
    <property type="molecule type" value="Genomic_DNA"/>
</dbReference>
<evidence type="ECO:0000313" key="2">
    <source>
        <dbReference type="Proteomes" id="UP000629025"/>
    </source>
</evidence>
<sequence>MKLHPRTRSIWILPLLLTGCFSEPDRPIDQYSAIAAAYEIARDLEEDYGDREMPGMTSSLALTYAKLEKPEKALEIINTLNYPHYKTNACAHIVHYYLESDRTEQATALMPTCTRYAKEVDTSASLDPASALQTLGQAAMALGDWAYADQLRARLASDMPSYGFWLGMDEVKGARALGEDQRAIEVLKELPPILAPYRDKNAGFYMKSYAEIAREYRLLGDTSTANRIMRDLVDYAVTTERYNYFSNVLLVSDLKRQQQFDLAIELIERDRDRAIEKGDRHYTTFVDAHIADVYALSGRVDEAFNRINVIKLPKVRLSGWLNSADTLNGEARYADAKRFADRAYDEVETLSEQEVSIGDLQKLAKIYAVIQPGAATSSRRKSLLDLAAVRATRAPFSPLDFSQNLRTVELYRDLSETEAADTLLDTLLTRAASAEMSSALDSALVRLARMFIEQGNSEGYQRLLSDFDLSDRTRDRLKDLEFKQQLSSGEINAALKTLKDLPERNKVWALRDTTLYLHEHEHQLDTEGKRLLASIID</sequence>
<name>A0ABQ1KPZ8_9GAMM</name>
<proteinExistence type="predicted"/>
<gene>
    <name evidence="1" type="ORF">GCM10011352_29740</name>
</gene>
<reference evidence="2" key="1">
    <citation type="journal article" date="2019" name="Int. J. Syst. Evol. Microbiol.">
        <title>The Global Catalogue of Microorganisms (GCM) 10K type strain sequencing project: providing services to taxonomists for standard genome sequencing and annotation.</title>
        <authorList>
            <consortium name="The Broad Institute Genomics Platform"/>
            <consortium name="The Broad Institute Genome Sequencing Center for Infectious Disease"/>
            <person name="Wu L."/>
            <person name="Ma J."/>
        </authorList>
    </citation>
    <scope>NUCLEOTIDE SEQUENCE [LARGE SCALE GENOMIC DNA]</scope>
    <source>
        <strain evidence="2">CGMCC 1.15341</strain>
    </source>
</reference>
<protein>
    <recommendedName>
        <fullName evidence="3">Tetratricopeptide repeat protein</fullName>
    </recommendedName>
</protein>